<evidence type="ECO:0000256" key="3">
    <source>
        <dbReference type="ARBA" id="ARBA00022692"/>
    </source>
</evidence>
<accession>A0ABU8SIN8</accession>
<organism evidence="8 9">
    <name type="scientific">Nicoliella lavandulae</name>
    <dbReference type="NCBI Taxonomy" id="3082954"/>
    <lineage>
        <taxon>Bacteria</taxon>
        <taxon>Bacillati</taxon>
        <taxon>Bacillota</taxon>
        <taxon>Bacilli</taxon>
        <taxon>Lactobacillales</taxon>
        <taxon>Lactobacillaceae</taxon>
        <taxon>Nicoliella</taxon>
    </lineage>
</organism>
<feature type="transmembrane region" description="Helical" evidence="6">
    <location>
        <begin position="78"/>
        <end position="95"/>
    </location>
</feature>
<evidence type="ECO:0000256" key="4">
    <source>
        <dbReference type="ARBA" id="ARBA00022989"/>
    </source>
</evidence>
<keyword evidence="3 6" id="KW-0812">Transmembrane</keyword>
<dbReference type="Proteomes" id="UP001370590">
    <property type="component" value="Unassembled WGS sequence"/>
</dbReference>
<feature type="transmembrane region" description="Helical" evidence="6">
    <location>
        <begin position="101"/>
        <end position="122"/>
    </location>
</feature>
<proteinExistence type="predicted"/>
<protein>
    <submittedName>
        <fullName evidence="8">MFS transporter</fullName>
    </submittedName>
</protein>
<dbReference type="SUPFAM" id="SSF103473">
    <property type="entry name" value="MFS general substrate transporter"/>
    <property type="match status" value="1"/>
</dbReference>
<feature type="transmembrane region" description="Helical" evidence="6">
    <location>
        <begin position="353"/>
        <end position="371"/>
    </location>
</feature>
<feature type="transmembrane region" description="Helical" evidence="6">
    <location>
        <begin position="296"/>
        <end position="317"/>
    </location>
</feature>
<feature type="domain" description="Major facilitator superfamily (MFS) profile" evidence="7">
    <location>
        <begin position="13"/>
        <end position="449"/>
    </location>
</feature>
<dbReference type="Pfam" id="PF07690">
    <property type="entry name" value="MFS_1"/>
    <property type="match status" value="1"/>
</dbReference>
<evidence type="ECO:0000259" key="7">
    <source>
        <dbReference type="PROSITE" id="PS50850"/>
    </source>
</evidence>
<feature type="transmembrane region" description="Helical" evidence="6">
    <location>
        <begin position="163"/>
        <end position="187"/>
    </location>
</feature>
<dbReference type="Gene3D" id="1.20.1720.10">
    <property type="entry name" value="Multidrug resistance protein D"/>
    <property type="match status" value="1"/>
</dbReference>
<evidence type="ECO:0000313" key="8">
    <source>
        <dbReference type="EMBL" id="MEJ6399765.1"/>
    </source>
</evidence>
<feature type="transmembrane region" description="Helical" evidence="6">
    <location>
        <begin position="425"/>
        <end position="444"/>
    </location>
</feature>
<dbReference type="Gene3D" id="1.20.1250.20">
    <property type="entry name" value="MFS general substrate transporter like domains"/>
    <property type="match status" value="1"/>
</dbReference>
<feature type="transmembrane region" description="Helical" evidence="6">
    <location>
        <begin position="263"/>
        <end position="284"/>
    </location>
</feature>
<dbReference type="InterPro" id="IPR020846">
    <property type="entry name" value="MFS_dom"/>
</dbReference>
<feature type="transmembrane region" description="Helical" evidence="6">
    <location>
        <begin position="134"/>
        <end position="151"/>
    </location>
</feature>
<keyword evidence="2" id="KW-0813">Transport</keyword>
<dbReference type="PANTHER" id="PTHR42718">
    <property type="entry name" value="MAJOR FACILITATOR SUPERFAMILY MULTIDRUG TRANSPORTER MFSC"/>
    <property type="match status" value="1"/>
</dbReference>
<name>A0ABU8SIN8_9LACO</name>
<dbReference type="InterPro" id="IPR036259">
    <property type="entry name" value="MFS_trans_sf"/>
</dbReference>
<gene>
    <name evidence="8" type="ORF">R4146_00995</name>
</gene>
<feature type="transmembrane region" description="Helical" evidence="6">
    <location>
        <begin position="392"/>
        <end position="413"/>
    </location>
</feature>
<feature type="transmembrane region" description="Helical" evidence="6">
    <location>
        <begin position="51"/>
        <end position="71"/>
    </location>
</feature>
<comment type="caution">
    <text evidence="8">The sequence shown here is derived from an EMBL/GenBank/DDBJ whole genome shotgun (WGS) entry which is preliminary data.</text>
</comment>
<feature type="transmembrane region" description="Helical" evidence="6">
    <location>
        <begin position="225"/>
        <end position="243"/>
    </location>
</feature>
<keyword evidence="9" id="KW-1185">Reference proteome</keyword>
<evidence type="ECO:0000256" key="2">
    <source>
        <dbReference type="ARBA" id="ARBA00022448"/>
    </source>
</evidence>
<evidence type="ECO:0000256" key="5">
    <source>
        <dbReference type="ARBA" id="ARBA00023136"/>
    </source>
</evidence>
<evidence type="ECO:0000313" key="9">
    <source>
        <dbReference type="Proteomes" id="UP001370590"/>
    </source>
</evidence>
<comment type="subcellular location">
    <subcellularLocation>
        <location evidence="1">Cell membrane</location>
        <topology evidence="1">Multi-pass membrane protein</topology>
    </subcellularLocation>
</comment>
<dbReference type="EMBL" id="JAWMWH010000001">
    <property type="protein sequence ID" value="MEJ6399765.1"/>
    <property type="molecule type" value="Genomic_DNA"/>
</dbReference>
<keyword evidence="5 6" id="KW-0472">Membrane</keyword>
<dbReference type="RefSeq" id="WP_339959606.1">
    <property type="nucleotide sequence ID" value="NZ_JAWMWH010000001.1"/>
</dbReference>
<sequence>MENNNVSKSTVLSIVAVALVTFSGIMAETSMNVTFTLLAKQFGTDLNTIQWVTTAYLLSVTIMITTSAHLVKKYSLRNLWLTSIAIFIVGTLIGGTAPNLWILLLGRILEGIAAGIAMPLSFNIVMYTVPSAKIGTWMGVSSMVVSLAPSFGPTYGGLILDLLGWRAIFFILLIAPIASLIIGWRTVLDVNPRVKTHTFDLLAFGLLAGTLTLSLLIVNQLEGSQINWGAAGLWLAMLCLFIWRGMRSKQSFLDLGLFLDLRFVRMFIPIALYMFAMLGLNLIIPTFSENVLRTSSFIAGFLLLPGSLVGAFMNPLFGKMYDQYGPKQSVYLGNVIFMVAVLLMFGLRNWLGLWILIIMYIVFIIGRNMAYNSAQTEAIATQPQVKQSDATAIIQTFQMFMGALGTTVGALFQSKFGVANGLHNFTLLAIGIAIINGGLFWRYFKNNQLKQ</sequence>
<evidence type="ECO:0000256" key="1">
    <source>
        <dbReference type="ARBA" id="ARBA00004651"/>
    </source>
</evidence>
<evidence type="ECO:0000256" key="6">
    <source>
        <dbReference type="SAM" id="Phobius"/>
    </source>
</evidence>
<keyword evidence="4 6" id="KW-1133">Transmembrane helix</keyword>
<dbReference type="PANTHER" id="PTHR42718:SF9">
    <property type="entry name" value="MAJOR FACILITATOR SUPERFAMILY MULTIDRUG TRANSPORTER MFSC"/>
    <property type="match status" value="1"/>
</dbReference>
<dbReference type="PROSITE" id="PS50850">
    <property type="entry name" value="MFS"/>
    <property type="match status" value="1"/>
</dbReference>
<dbReference type="PRINTS" id="PR01036">
    <property type="entry name" value="TCRTETB"/>
</dbReference>
<feature type="transmembrane region" description="Helical" evidence="6">
    <location>
        <begin position="329"/>
        <end position="347"/>
    </location>
</feature>
<reference evidence="8 9" key="1">
    <citation type="submission" date="2023-10" db="EMBL/GenBank/DDBJ databases">
        <title>Nicoliella lavandulae sp. nov. isolated from Lavandula angustifolia flowers.</title>
        <authorList>
            <person name="Alcantara C."/>
            <person name="Zuniga M."/>
            <person name="Landete J.M."/>
            <person name="Monedero V."/>
        </authorList>
    </citation>
    <scope>NUCLEOTIDE SEQUENCE [LARGE SCALE GENOMIC DNA]</scope>
    <source>
        <strain evidence="8 9">Es01</strain>
    </source>
</reference>
<feature type="transmembrane region" description="Helical" evidence="6">
    <location>
        <begin position="199"/>
        <end position="219"/>
    </location>
</feature>
<dbReference type="InterPro" id="IPR011701">
    <property type="entry name" value="MFS"/>
</dbReference>